<dbReference type="Pfam" id="PF01541">
    <property type="entry name" value="GIY-YIG"/>
    <property type="match status" value="1"/>
</dbReference>
<dbReference type="AlphaFoldDB" id="A0A168MHM3"/>
<dbReference type="EMBL" id="LITT01000035">
    <property type="protein sequence ID" value="OAA84703.1"/>
    <property type="molecule type" value="Genomic_DNA"/>
</dbReference>
<name>A0A168MHM3_9CLOT</name>
<evidence type="ECO:0000313" key="3">
    <source>
        <dbReference type="Proteomes" id="UP000077407"/>
    </source>
</evidence>
<dbReference type="SUPFAM" id="SSF82771">
    <property type="entry name" value="GIY-YIG endonuclease"/>
    <property type="match status" value="1"/>
</dbReference>
<dbReference type="SMART" id="SM00465">
    <property type="entry name" value="GIYc"/>
    <property type="match status" value="1"/>
</dbReference>
<feature type="domain" description="GIY-YIG" evidence="1">
    <location>
        <begin position="1"/>
        <end position="70"/>
    </location>
</feature>
<dbReference type="OrthoDB" id="2081062at2"/>
<organism evidence="2 3">
    <name type="scientific">Clostridium ljungdahlii</name>
    <dbReference type="NCBI Taxonomy" id="1538"/>
    <lineage>
        <taxon>Bacteria</taxon>
        <taxon>Bacillati</taxon>
        <taxon>Bacillota</taxon>
        <taxon>Clostridia</taxon>
        <taxon>Eubacteriales</taxon>
        <taxon>Clostridiaceae</taxon>
        <taxon>Clostridium</taxon>
    </lineage>
</organism>
<evidence type="ECO:0000259" key="1">
    <source>
        <dbReference type="PROSITE" id="PS50164"/>
    </source>
</evidence>
<gene>
    <name evidence="2" type="ORF">WY13_02602</name>
</gene>
<reference evidence="2 3" key="1">
    <citation type="journal article" date="2015" name="Biotechnol. Bioeng.">
        <title>Genome sequence and phenotypic characterization of Caulobacter segnis.</title>
        <authorList>
            <person name="Patel S."/>
            <person name="Fletcher B."/>
            <person name="Scott D.C."/>
            <person name="Ely B."/>
        </authorList>
    </citation>
    <scope>NUCLEOTIDE SEQUENCE [LARGE SCALE GENOMIC DNA]</scope>
    <source>
        <strain evidence="2 3">ERI-2</strain>
    </source>
</reference>
<dbReference type="InterPro" id="IPR000305">
    <property type="entry name" value="GIY-YIG_endonuc"/>
</dbReference>
<comment type="caution">
    <text evidence="2">The sequence shown here is derived from an EMBL/GenBank/DDBJ whole genome shotgun (WGS) entry which is preliminary data.</text>
</comment>
<dbReference type="InterPro" id="IPR035901">
    <property type="entry name" value="GIY-YIG_endonuc_sf"/>
</dbReference>
<dbReference type="PROSITE" id="PS50164">
    <property type="entry name" value="GIY_YIG"/>
    <property type="match status" value="1"/>
</dbReference>
<evidence type="ECO:0000313" key="2">
    <source>
        <dbReference type="EMBL" id="OAA84703.1"/>
    </source>
</evidence>
<protein>
    <submittedName>
        <fullName evidence="2">GIY-YIG catalytic domain protein</fullName>
    </submittedName>
</protein>
<dbReference type="Gene3D" id="3.40.1440.10">
    <property type="entry name" value="GIY-YIG endonuclease"/>
    <property type="match status" value="1"/>
</dbReference>
<dbReference type="RefSeq" id="WP_063555998.1">
    <property type="nucleotide sequence ID" value="NZ_LITT01000035.1"/>
</dbReference>
<accession>A0A168MHM3</accession>
<dbReference type="PATRIC" id="fig|1538.10.peg.2497"/>
<dbReference type="Proteomes" id="UP000077407">
    <property type="component" value="Unassembled WGS sequence"/>
</dbReference>
<proteinExistence type="predicted"/>
<sequence>MYWVYKIFDKNIVLLYVGKTTDLLNRPKAHYSDPWGNEIDKIVITEYKSATDMELYETYYINKLKPKYNIAKVMDTPTVNLPEPNLWLDYEQEYQKRELENKSQNKSINYKNAKENLLKPRNCDIILKKDEKINLFCLKKYSPDKSIRYYLNEMDYMEINPCGKPDTIIEDFLLYFLQYGERQSNYNDKLIIFSRTEDVFQHFGVNFSEESINDILIRLMVSLKLLSINGSNRSFSILQYYSIDNLYISFSIQHLSLLAKYFRLNSIDFETIFKKCNIEYSF</sequence>